<dbReference type="STRING" id="1385512.N784_03410"/>
<sequence length="44" mass="5649">MQFQFLMFTIHVRLRSDYERLQSELEYQRVCKHIEENRTKHFFL</sequence>
<protein>
    <submittedName>
        <fullName evidence="1">Uncharacterized protein</fullName>
    </submittedName>
</protein>
<comment type="caution">
    <text evidence="1">The sequence shown here is derived from an EMBL/GenBank/DDBJ whole genome shotgun (WGS) entry which is preliminary data.</text>
</comment>
<evidence type="ECO:0000313" key="2">
    <source>
        <dbReference type="Proteomes" id="UP000030401"/>
    </source>
</evidence>
<gene>
    <name evidence="1" type="ORF">N784_03410</name>
</gene>
<organism evidence="1 2">
    <name type="scientific">Pontibacillus litoralis JSM 072002</name>
    <dbReference type="NCBI Taxonomy" id="1385512"/>
    <lineage>
        <taxon>Bacteria</taxon>
        <taxon>Bacillati</taxon>
        <taxon>Bacillota</taxon>
        <taxon>Bacilli</taxon>
        <taxon>Bacillales</taxon>
        <taxon>Bacillaceae</taxon>
        <taxon>Pontibacillus</taxon>
    </lineage>
</organism>
<name>A0A0A5G1G5_9BACI</name>
<dbReference type="EMBL" id="AVPG01000010">
    <property type="protein sequence ID" value="KGX86941.1"/>
    <property type="molecule type" value="Genomic_DNA"/>
</dbReference>
<accession>A0A0A5G1G5</accession>
<evidence type="ECO:0000313" key="1">
    <source>
        <dbReference type="EMBL" id="KGX86941.1"/>
    </source>
</evidence>
<dbReference type="RefSeq" id="WP_269745329.1">
    <property type="nucleotide sequence ID" value="NZ_AVPG01000010.1"/>
</dbReference>
<dbReference type="Proteomes" id="UP000030401">
    <property type="component" value="Unassembled WGS sequence"/>
</dbReference>
<reference evidence="1 2" key="1">
    <citation type="submission" date="2013-08" db="EMBL/GenBank/DDBJ databases">
        <authorList>
            <person name="Huang J."/>
            <person name="Wang G."/>
        </authorList>
    </citation>
    <scope>NUCLEOTIDE SEQUENCE [LARGE SCALE GENOMIC DNA]</scope>
    <source>
        <strain evidence="1 2">JSM 072002</strain>
    </source>
</reference>
<keyword evidence="2" id="KW-1185">Reference proteome</keyword>
<proteinExistence type="predicted"/>
<dbReference type="AlphaFoldDB" id="A0A0A5G1G5"/>